<evidence type="ECO:0000256" key="2">
    <source>
        <dbReference type="SAM" id="MobiDB-lite"/>
    </source>
</evidence>
<feature type="compositionally biased region" description="Polar residues" evidence="2">
    <location>
        <begin position="366"/>
        <end position="378"/>
    </location>
</feature>
<feature type="compositionally biased region" description="Low complexity" evidence="2">
    <location>
        <begin position="2278"/>
        <end position="2289"/>
    </location>
</feature>
<protein>
    <submittedName>
        <fullName evidence="3">Uncharacterized protein</fullName>
    </submittedName>
</protein>
<feature type="region of interest" description="Disordered" evidence="2">
    <location>
        <begin position="857"/>
        <end position="917"/>
    </location>
</feature>
<feature type="region of interest" description="Disordered" evidence="2">
    <location>
        <begin position="2249"/>
        <end position="2336"/>
    </location>
</feature>
<dbReference type="EMBL" id="JAXQNO010000006">
    <property type="protein sequence ID" value="KAK4795845.1"/>
    <property type="molecule type" value="Genomic_DNA"/>
</dbReference>
<dbReference type="PANTHER" id="PTHR31780:SF10">
    <property type="entry name" value="LD36051P"/>
    <property type="match status" value="1"/>
</dbReference>
<feature type="compositionally biased region" description="Polar residues" evidence="2">
    <location>
        <begin position="2249"/>
        <end position="2277"/>
    </location>
</feature>
<feature type="compositionally biased region" description="Basic and acidic residues" evidence="2">
    <location>
        <begin position="1365"/>
        <end position="1377"/>
    </location>
</feature>
<reference evidence="3 4" key="1">
    <citation type="journal article" date="2023" name="Hortic Res">
        <title>Pangenome of water caltrop reveals structural variations and asymmetric subgenome divergence after allopolyploidization.</title>
        <authorList>
            <person name="Zhang X."/>
            <person name="Chen Y."/>
            <person name="Wang L."/>
            <person name="Yuan Y."/>
            <person name="Fang M."/>
            <person name="Shi L."/>
            <person name="Lu R."/>
            <person name="Comes H.P."/>
            <person name="Ma Y."/>
            <person name="Chen Y."/>
            <person name="Huang G."/>
            <person name="Zhou Y."/>
            <person name="Zheng Z."/>
            <person name="Qiu Y."/>
        </authorList>
    </citation>
    <scope>NUCLEOTIDE SEQUENCE [LARGE SCALE GENOMIC DNA]</scope>
    <source>
        <strain evidence="3">F231</strain>
    </source>
</reference>
<sequence>MANPGGGNKFVSVNLNKSYGQQHHHQSSSYSSRTARASNGYHHGGGGMVVLSRPRSSQKSGIKLSIPPPMNLPSLKKEHEKLDSLGTGGAPMGSGIAGSCLRPSSSGMGWTKPVMQEGDLALAPKGVPDNDIHVGGVDGLPSKGMGSLMHSSLSASPFVAVERSPVLRGEDFPSLGATLPVAQSPLQKLKDRSSHKSKQVGSDVEIAAGGLREVRNVSPYFDLHPQQTSPRRCFSNGLRENESGNASLGNSQMREHSRKGEDYFADPLPLIRLNPRSDWADDERDTSHGLLDRGKDHGFLKNDAYWEGDIDILKTSYLPTKSGNSYFDQWSMHASETGNFGRSQVPKAGLHGRDVGVPSREGREGNSWSASSPLSKDNVSLPETGIDKSRLTGRHSSIGTEMKKDNKYVPSLSCDGSQNETNGQGGKLPWSNTRDHYVNDHILHHSITSKSSFGSRGSHFIDKGHKFTKEKRLMTKTETPYTDNPILKDFVDGWDPLQGNILGVVKRRKDVPKDTNFHDPVRESFEAELERVQKMQEQERHGIIEEQERVSMLARREEEERLRLAREQEEIQRKLEEEAQEAAWKAEQERLEALHRAEEQRLAREEEKRRILMEEERRKQAAMQKLLELEEKIAKRQAAAVNDGSKSSSVDEKDTELVKDSSRLRETEKSMSDGGDWVDSERMEERIVTSASSDRSLDKSFEMKSRSNMSRGSSLGIIERGKSTNTWMRDTFENGNSAAFPIKKSEGGMYGPKHEAPFRGKPFLRREINGGAGFGTSRNYSKGGESDFPTDGYSQSRGQRWNLPNGDPFSRSTDVGPEFPESLADKFGDIVWGHGRPHNNPYPLYPDQYYHHAEADSPYSFGRSRHSTRQPRVPPPPLASVHNHRGKNELPGPSSLLDDMPYDSSGRGESNAQVDYDSGHKEDVEMASINTVVEHKPDQEAALRCDSQSSLSVSSPPDSPVHLSHDDLDEPNDYPLKSAAEVDDDFLMDGKTGQVNIMIIPSSVSSGVDDREWTLDNNSGLQEQEEYDEDEVGYREDYVREGEDDHICLSQDIKDMHLEDKTSAIMSDSSILSISKDVRVQLTNDESDVSPPKDVSAFPSQMVSAEAKESLERDDLTYFHGGGTPQVTIKPHENETGMPATVTKSSDNLDDNSRSHVLSSNQVAPSGSASMVLQSAGHTVMPSAPAFPTQGEIPVKLQFGLFSGPSLIPTPVPAIQIGSIQMPLHLHPHSLGSVHPSQPPIFQFGQMRYTSPVSHGAVPLTPQSMSFLPPSIPANFPFNKNTDGTVSTQSGEDDSVHNLENMKNSSISMSTPQGVVSRPLDISEGHVPVEVNSLSTGERREHFVMTRSGHMDLPLVEHNSMSRFQGEKQVEEKEVAKKNRPLSKSKEWEAKAKIGAAPVQAGKHDRDFSGSKFHGSGSSNRGKHYIFKVKNDSIKSSFLDSENSQSDRAGYQRKPHHLVRRVEFRARGNGEKRSTANFGSAGQLGMGDRSNMNGKNVPVHVRSGSRNAMNNKVTKYTLESEEKALVSINIPELRHGNEDDGTRKESSIKGTVIKHSHSVEGSNKRDTLEEDVDTSLQSGVVRVFEQPGIEGPSDEDDFIEVRSKRQMLNDKREQREKEIKAKFRVSKASRRSRSSLKHTASPSLRTTVSGEGAGSSTHTDFAATEAGQHADFEVSSGLALNGTSHAKDDISADLREQNCMACPDVAFKDKNVEDVQTSLDSWGGRPGINQPVMALTQSQFDESMKPVNFDSCISVRDHIIPSSSILVKDRQFSLAAASISSLVDGEKIQFGAVTSPTVLPPSTHLDSHGIESAGSCQLDIQMANTITAGESNCSIFLKEMSDESRAHFEDREAEAEAAASAVAVAAISNDEILANGLGTCSLSVSDAKSYVAADEGGIAAGVVGDQQSSDQSRVEEPMSVSLPADLSVETPPISLWPPPIPSQMTSTQMLSHFPSAPPIPFYDMNVNTMMGSPIFAFGPNQETSAAPQSHAQKNSIPSSGTHATWHHSGMDSFYGGPAGFTGPFISSGGIAGVQAPPHMLVYNHFAPVGQFGQVGLSFMGTTLIQSGKQPDWKHNPSRPCTSVGEGDVNDINVMSTQQNAISNPSPVQHLAPGSPMLPVASPLPMFDVSPFQSSTEAPIHARWSPLPSSTLQSISMSMPMQQPTEGLLPPLLPQIPNKANNGLPTVEQSQATKSPAESSQVYSLAAATCLTASQLPDEFGLIEGPSGSSFPRSSKHVNVAAKSAADSGTINIQHGSNSQRDSSASIPFVTHSGNTQHYGGPSTSSSGYSNNIHRRGVGYHGRGRNHSFGSDKGLSSSSGRVKQIYVAKQRNQSATL</sequence>
<dbReference type="PANTHER" id="PTHR31780">
    <property type="entry name" value="STRESS RESPONSE PROTEIN NST1-RELATED"/>
    <property type="match status" value="1"/>
</dbReference>
<keyword evidence="4" id="KW-1185">Reference proteome</keyword>
<feature type="region of interest" description="Disordered" evidence="2">
    <location>
        <begin position="338"/>
        <end position="430"/>
    </location>
</feature>
<feature type="region of interest" description="Disordered" evidence="2">
    <location>
        <begin position="772"/>
        <end position="820"/>
    </location>
</feature>
<evidence type="ECO:0000313" key="3">
    <source>
        <dbReference type="EMBL" id="KAK4795845.1"/>
    </source>
</evidence>
<feature type="region of interest" description="Disordered" evidence="2">
    <location>
        <begin position="17"/>
        <end position="73"/>
    </location>
</feature>
<organism evidence="3 4">
    <name type="scientific">Trapa natans</name>
    <name type="common">Water chestnut</name>
    <dbReference type="NCBI Taxonomy" id="22666"/>
    <lineage>
        <taxon>Eukaryota</taxon>
        <taxon>Viridiplantae</taxon>
        <taxon>Streptophyta</taxon>
        <taxon>Embryophyta</taxon>
        <taxon>Tracheophyta</taxon>
        <taxon>Spermatophyta</taxon>
        <taxon>Magnoliopsida</taxon>
        <taxon>eudicotyledons</taxon>
        <taxon>Gunneridae</taxon>
        <taxon>Pentapetalae</taxon>
        <taxon>rosids</taxon>
        <taxon>malvids</taxon>
        <taxon>Myrtales</taxon>
        <taxon>Lythraceae</taxon>
        <taxon>Trapa</taxon>
    </lineage>
</organism>
<name>A0AAN7RBZ0_TRANT</name>
<keyword evidence="1" id="KW-0175">Coiled coil</keyword>
<feature type="region of interest" description="Disordered" evidence="2">
    <location>
        <begin position="1471"/>
        <end position="1492"/>
    </location>
</feature>
<feature type="region of interest" description="Disordered" evidence="2">
    <location>
        <begin position="1623"/>
        <end position="1659"/>
    </location>
</feature>
<feature type="region of interest" description="Disordered" evidence="2">
    <location>
        <begin position="1364"/>
        <end position="1386"/>
    </location>
</feature>
<feature type="compositionally biased region" description="Basic residues" evidence="2">
    <location>
        <begin position="2292"/>
        <end position="2305"/>
    </location>
</feature>
<comment type="caution">
    <text evidence="3">The sequence shown here is derived from an EMBL/GenBank/DDBJ whole genome shotgun (WGS) entry which is preliminary data.</text>
</comment>
<feature type="region of interest" description="Disordered" evidence="2">
    <location>
        <begin position="938"/>
        <end position="976"/>
    </location>
</feature>
<evidence type="ECO:0000256" key="1">
    <source>
        <dbReference type="SAM" id="Coils"/>
    </source>
</evidence>
<feature type="region of interest" description="Disordered" evidence="2">
    <location>
        <begin position="639"/>
        <end position="677"/>
    </location>
</feature>
<dbReference type="CDD" id="cd22249">
    <property type="entry name" value="UDM1_RNF168_RNF169-like"/>
    <property type="match status" value="1"/>
</dbReference>
<feature type="compositionally biased region" description="Low complexity" evidence="2">
    <location>
        <begin position="2306"/>
        <end position="2319"/>
    </location>
</feature>
<feature type="compositionally biased region" description="Basic residues" evidence="2">
    <location>
        <begin position="1623"/>
        <end position="1636"/>
    </location>
</feature>
<feature type="coiled-coil region" evidence="1">
    <location>
        <begin position="554"/>
        <end position="639"/>
    </location>
</feature>
<feature type="compositionally biased region" description="Low complexity" evidence="2">
    <location>
        <begin position="949"/>
        <end position="962"/>
    </location>
</feature>
<feature type="compositionally biased region" description="Basic and acidic residues" evidence="2">
    <location>
        <begin position="649"/>
        <end position="671"/>
    </location>
</feature>
<dbReference type="Proteomes" id="UP001346149">
    <property type="component" value="Unassembled WGS sequence"/>
</dbReference>
<accession>A0AAN7RBZ0</accession>
<feature type="compositionally biased region" description="Polar residues" evidence="2">
    <location>
        <begin position="1638"/>
        <end position="1659"/>
    </location>
</feature>
<feature type="compositionally biased region" description="Polar residues" evidence="2">
    <location>
        <begin position="1155"/>
        <end position="1165"/>
    </location>
</feature>
<feature type="region of interest" description="Disordered" evidence="2">
    <location>
        <begin position="1978"/>
        <end position="2002"/>
    </location>
</feature>
<feature type="compositionally biased region" description="Polar residues" evidence="2">
    <location>
        <begin position="1980"/>
        <end position="2002"/>
    </location>
</feature>
<gene>
    <name evidence="3" type="ORF">SAY86_028171</name>
</gene>
<feature type="region of interest" description="Disordered" evidence="2">
    <location>
        <begin position="1124"/>
        <end position="1165"/>
    </location>
</feature>
<evidence type="ECO:0000313" key="4">
    <source>
        <dbReference type="Proteomes" id="UP001346149"/>
    </source>
</evidence>
<proteinExistence type="predicted"/>
<dbReference type="InterPro" id="IPR051195">
    <property type="entry name" value="Fungal_stress_NST1"/>
</dbReference>